<gene>
    <name evidence="3" type="ORF">SAMN04488081_0646</name>
</gene>
<proteinExistence type="inferred from homology"/>
<dbReference type="RefSeq" id="WP_076569035.1">
    <property type="nucleotide sequence ID" value="NZ_FNOS01000001.1"/>
</dbReference>
<comment type="caution">
    <text evidence="3">The sequence shown here is derived from an EMBL/GenBank/DDBJ whole genome shotgun (WGS) entry which is preliminary data.</text>
</comment>
<feature type="domain" description="Flavodoxin-like" evidence="2">
    <location>
        <begin position="5"/>
        <end position="192"/>
    </location>
</feature>
<evidence type="ECO:0000259" key="2">
    <source>
        <dbReference type="PROSITE" id="PS50902"/>
    </source>
</evidence>
<dbReference type="SUPFAM" id="SSF52218">
    <property type="entry name" value="Flavoproteins"/>
    <property type="match status" value="1"/>
</dbReference>
<keyword evidence="4" id="KW-1185">Reference proteome</keyword>
<dbReference type="InterPro" id="IPR008254">
    <property type="entry name" value="Flavodoxin/NO_synth"/>
</dbReference>
<sequence length="200" mass="21818">MAIKLAVIYYSSTGTNYQMAKWAKEEAEKEGAEVKLVRAPELAPMAAIEKNPAWKEHYEATKDVVPEAKVEDLEWADAFVFSSPTRFGSVPAQLKQFFDMAGGLWAQGKLVNKVATAMSSAQNPHGGQEATILNIYTTMYHWGAIVVPTGYSDDTIFAAGGNPYGTSVSVDGEGNMKEDVEGAVRHQAKRTVQIAEKIKQ</sequence>
<dbReference type="InterPro" id="IPR010089">
    <property type="entry name" value="Flavoprotein_WrbA-like"/>
</dbReference>
<dbReference type="NCBIfam" id="NF002999">
    <property type="entry name" value="PRK03767.1"/>
    <property type="match status" value="1"/>
</dbReference>
<protein>
    <submittedName>
        <fullName evidence="3">NAD(P)H dehydrogenase (Quinone)</fullName>
    </submittedName>
</protein>
<dbReference type="InterPro" id="IPR005025">
    <property type="entry name" value="FMN_Rdtase-like_dom"/>
</dbReference>
<dbReference type="PANTHER" id="PTHR30546">
    <property type="entry name" value="FLAVODOXIN-RELATED PROTEIN WRBA-RELATED"/>
    <property type="match status" value="1"/>
</dbReference>
<dbReference type="NCBIfam" id="TIGR01755">
    <property type="entry name" value="flav_wrbA"/>
    <property type="match status" value="1"/>
</dbReference>
<evidence type="ECO:0000256" key="1">
    <source>
        <dbReference type="ARBA" id="ARBA00006961"/>
    </source>
</evidence>
<dbReference type="Proteomes" id="UP000198647">
    <property type="component" value="Unassembled WGS sequence"/>
</dbReference>
<dbReference type="PANTHER" id="PTHR30546:SF23">
    <property type="entry name" value="FLAVOPROTEIN-LIKE PROTEIN YCP4-RELATED"/>
    <property type="match status" value="1"/>
</dbReference>
<evidence type="ECO:0000313" key="4">
    <source>
        <dbReference type="Proteomes" id="UP000198647"/>
    </source>
</evidence>
<dbReference type="Pfam" id="PF03358">
    <property type="entry name" value="FMN_red"/>
    <property type="match status" value="1"/>
</dbReference>
<organism evidence="3 4">
    <name type="scientific">Salimicrobium album</name>
    <dbReference type="NCBI Taxonomy" id="50717"/>
    <lineage>
        <taxon>Bacteria</taxon>
        <taxon>Bacillati</taxon>
        <taxon>Bacillota</taxon>
        <taxon>Bacilli</taxon>
        <taxon>Bacillales</taxon>
        <taxon>Bacillaceae</taxon>
        <taxon>Salimicrobium</taxon>
    </lineage>
</organism>
<name>A0A1H3C147_9BACI</name>
<evidence type="ECO:0000313" key="3">
    <source>
        <dbReference type="EMBL" id="SDX47751.1"/>
    </source>
</evidence>
<dbReference type="InterPro" id="IPR029039">
    <property type="entry name" value="Flavoprotein-like_sf"/>
</dbReference>
<accession>A0A1H3C147</accession>
<reference evidence="3 4" key="1">
    <citation type="submission" date="2016-10" db="EMBL/GenBank/DDBJ databases">
        <authorList>
            <person name="Varghese N."/>
            <person name="Submissions S."/>
        </authorList>
    </citation>
    <scope>NUCLEOTIDE SEQUENCE [LARGE SCALE GENOMIC DNA]</scope>
    <source>
        <strain evidence="3 4">DSM 20748</strain>
    </source>
</reference>
<dbReference type="Gene3D" id="3.40.50.360">
    <property type="match status" value="1"/>
</dbReference>
<dbReference type="PROSITE" id="PS50902">
    <property type="entry name" value="FLAVODOXIN_LIKE"/>
    <property type="match status" value="1"/>
</dbReference>
<comment type="similarity">
    <text evidence="1">Belongs to the WrbA family.</text>
</comment>
<dbReference type="EMBL" id="FNOS01000001">
    <property type="protein sequence ID" value="SDX47751.1"/>
    <property type="molecule type" value="Genomic_DNA"/>
</dbReference>